<gene>
    <name evidence="2" type="ORF">CBF35_07295</name>
</gene>
<evidence type="ECO:0000256" key="1">
    <source>
        <dbReference type="SAM" id="Phobius"/>
    </source>
</evidence>
<dbReference type="AlphaFoldDB" id="A0A429ZQ11"/>
<reference evidence="2 3" key="1">
    <citation type="submission" date="2017-05" db="EMBL/GenBank/DDBJ databases">
        <title>Vagococcus spp. assemblies.</title>
        <authorList>
            <person name="Gulvik C.A."/>
        </authorList>
    </citation>
    <scope>NUCLEOTIDE SEQUENCE [LARGE SCALE GENOMIC DNA]</scope>
    <source>
        <strain evidence="2 3">NCFB 2777</strain>
    </source>
</reference>
<keyword evidence="1" id="KW-0812">Transmembrane</keyword>
<keyword evidence="1" id="KW-1133">Transmembrane helix</keyword>
<dbReference type="GeneID" id="98568170"/>
<keyword evidence="3" id="KW-1185">Reference proteome</keyword>
<dbReference type="Proteomes" id="UP000287239">
    <property type="component" value="Unassembled WGS sequence"/>
</dbReference>
<comment type="caution">
    <text evidence="2">The sequence shown here is derived from an EMBL/GenBank/DDBJ whole genome shotgun (WGS) entry which is preliminary data.</text>
</comment>
<protein>
    <submittedName>
        <fullName evidence="2">Uncharacterized protein</fullName>
    </submittedName>
</protein>
<feature type="transmembrane region" description="Helical" evidence="1">
    <location>
        <begin position="6"/>
        <end position="23"/>
    </location>
</feature>
<evidence type="ECO:0000313" key="3">
    <source>
        <dbReference type="Proteomes" id="UP000287239"/>
    </source>
</evidence>
<organism evidence="2 3">
    <name type="scientific">Vagococcus salmoninarum</name>
    <dbReference type="NCBI Taxonomy" id="2739"/>
    <lineage>
        <taxon>Bacteria</taxon>
        <taxon>Bacillati</taxon>
        <taxon>Bacillota</taxon>
        <taxon>Bacilli</taxon>
        <taxon>Lactobacillales</taxon>
        <taxon>Enterococcaceae</taxon>
        <taxon>Vagococcus</taxon>
    </lineage>
</organism>
<proteinExistence type="predicted"/>
<name>A0A429ZQ11_9ENTE</name>
<dbReference type="EMBL" id="NGJU01000009">
    <property type="protein sequence ID" value="RST95765.1"/>
    <property type="molecule type" value="Genomic_DNA"/>
</dbReference>
<dbReference type="RefSeq" id="WP_126779603.1">
    <property type="nucleotide sequence ID" value="NZ_NGJU01000009.1"/>
</dbReference>
<evidence type="ECO:0000313" key="2">
    <source>
        <dbReference type="EMBL" id="RST95765.1"/>
    </source>
</evidence>
<keyword evidence="1" id="KW-0472">Membrane</keyword>
<sequence length="108" mass="12329">MFPKYTALTVITILGLCLSFVWYGSYSLKKEMAELEASGFSLIYSVAEVTLTDSGNYDTFILENGQVISATQQNINHYRLQRPVNKIKPSRTDPSTFSHHIYKKMLKE</sequence>
<accession>A0A429ZQ11</accession>